<dbReference type="PANTHER" id="PTHR34477:SF1">
    <property type="entry name" value="UPF0213 PROTEIN YHBQ"/>
    <property type="match status" value="1"/>
</dbReference>
<dbReference type="Gene3D" id="3.40.1440.10">
    <property type="entry name" value="GIY-YIG endonuclease"/>
    <property type="match status" value="1"/>
</dbReference>
<evidence type="ECO:0000259" key="2">
    <source>
        <dbReference type="PROSITE" id="PS50164"/>
    </source>
</evidence>
<comment type="caution">
    <text evidence="3">The sequence shown here is derived from an EMBL/GenBank/DDBJ whole genome shotgun (WGS) entry which is preliminary data.</text>
</comment>
<dbReference type="InterPro" id="IPR035901">
    <property type="entry name" value="GIY-YIG_endonuc_sf"/>
</dbReference>
<dbReference type="SMART" id="SM00465">
    <property type="entry name" value="GIYc"/>
    <property type="match status" value="1"/>
</dbReference>
<dbReference type="AlphaFoldDB" id="A0A0G1X1F3"/>
<comment type="similarity">
    <text evidence="1">Belongs to the UPF0213 family.</text>
</comment>
<reference evidence="3 4" key="1">
    <citation type="journal article" date="2015" name="Nature">
        <title>rRNA introns, odd ribosomes, and small enigmatic genomes across a large radiation of phyla.</title>
        <authorList>
            <person name="Brown C.T."/>
            <person name="Hug L.A."/>
            <person name="Thomas B.C."/>
            <person name="Sharon I."/>
            <person name="Castelle C.J."/>
            <person name="Singh A."/>
            <person name="Wilkins M.J."/>
            <person name="Williams K.H."/>
            <person name="Banfield J.F."/>
        </authorList>
    </citation>
    <scope>NUCLEOTIDE SEQUENCE [LARGE SCALE GENOMIC DNA]</scope>
</reference>
<name>A0A0G1X1F3_9BACT</name>
<proteinExistence type="inferred from homology"/>
<sequence>MKNCLYVLSNETTGRYYIGSTNNLERRLKEHQSGKTRTTKVLMTYKLVYKEEFDTIQAARLREKKIKSYKSKKYIDWLINQ</sequence>
<dbReference type="EMBL" id="LCOY01000010">
    <property type="protein sequence ID" value="KKU88265.1"/>
    <property type="molecule type" value="Genomic_DNA"/>
</dbReference>
<dbReference type="Proteomes" id="UP000034739">
    <property type="component" value="Unassembled WGS sequence"/>
</dbReference>
<accession>A0A0G1X1F3</accession>
<dbReference type="InterPro" id="IPR000305">
    <property type="entry name" value="GIY-YIG_endonuc"/>
</dbReference>
<evidence type="ECO:0000313" key="3">
    <source>
        <dbReference type="EMBL" id="KKU88265.1"/>
    </source>
</evidence>
<dbReference type="SUPFAM" id="SSF82771">
    <property type="entry name" value="GIY-YIG endonuclease"/>
    <property type="match status" value="1"/>
</dbReference>
<dbReference type="Pfam" id="PF01541">
    <property type="entry name" value="GIY-YIG"/>
    <property type="match status" value="1"/>
</dbReference>
<gene>
    <name evidence="3" type="ORF">UY16_C0010G0021</name>
</gene>
<dbReference type="PANTHER" id="PTHR34477">
    <property type="entry name" value="UPF0213 PROTEIN YHBQ"/>
    <property type="match status" value="1"/>
</dbReference>
<feature type="domain" description="GIY-YIG" evidence="2">
    <location>
        <begin position="1"/>
        <end position="76"/>
    </location>
</feature>
<protein>
    <submittedName>
        <fullName evidence="3">Excinuclease ABC C subunit domain protein</fullName>
    </submittedName>
</protein>
<evidence type="ECO:0000256" key="1">
    <source>
        <dbReference type="ARBA" id="ARBA00007435"/>
    </source>
</evidence>
<dbReference type="PROSITE" id="PS50164">
    <property type="entry name" value="GIY_YIG"/>
    <property type="match status" value="1"/>
</dbReference>
<dbReference type="InterPro" id="IPR050190">
    <property type="entry name" value="UPF0213_domain"/>
</dbReference>
<organism evidence="3 4">
    <name type="scientific">Candidatus Gottesmanbacteria bacterium GW2011_GWA2_47_9</name>
    <dbReference type="NCBI Taxonomy" id="1618445"/>
    <lineage>
        <taxon>Bacteria</taxon>
        <taxon>Candidatus Gottesmaniibacteriota</taxon>
    </lineage>
</organism>
<evidence type="ECO:0000313" key="4">
    <source>
        <dbReference type="Proteomes" id="UP000034739"/>
    </source>
</evidence>